<protein>
    <submittedName>
        <fullName evidence="3">Type II toxin-antitoxin system RelE/ParE family toxin</fullName>
    </submittedName>
</protein>
<dbReference type="PANTHER" id="PTHR33755:SF8">
    <property type="entry name" value="TOXIN PARE2"/>
    <property type="match status" value="1"/>
</dbReference>
<dbReference type="Pfam" id="PF05016">
    <property type="entry name" value="ParE_toxin"/>
    <property type="match status" value="1"/>
</dbReference>
<gene>
    <name evidence="3" type="ORF">FEV09_05465</name>
</gene>
<evidence type="ECO:0000313" key="3">
    <source>
        <dbReference type="EMBL" id="MDG3494002.1"/>
    </source>
</evidence>
<comment type="caution">
    <text evidence="3">The sequence shown here is derived from an EMBL/GenBank/DDBJ whole genome shotgun (WGS) entry which is preliminary data.</text>
</comment>
<evidence type="ECO:0000256" key="2">
    <source>
        <dbReference type="ARBA" id="ARBA00022649"/>
    </source>
</evidence>
<evidence type="ECO:0000256" key="1">
    <source>
        <dbReference type="ARBA" id="ARBA00006226"/>
    </source>
</evidence>
<keyword evidence="4" id="KW-1185">Reference proteome</keyword>
<accession>A0A9X4M7R3</accession>
<organism evidence="3 4">
    <name type="scientific">Pseudanabaena catenata USMAC16</name>
    <dbReference type="NCBI Taxonomy" id="1855837"/>
    <lineage>
        <taxon>Bacteria</taxon>
        <taxon>Bacillati</taxon>
        <taxon>Cyanobacteriota</taxon>
        <taxon>Cyanophyceae</taxon>
        <taxon>Pseudanabaenales</taxon>
        <taxon>Pseudanabaenaceae</taxon>
        <taxon>Pseudanabaena</taxon>
    </lineage>
</organism>
<dbReference type="Proteomes" id="UP001152872">
    <property type="component" value="Unassembled WGS sequence"/>
</dbReference>
<dbReference type="Gene3D" id="3.30.2310.20">
    <property type="entry name" value="RelE-like"/>
    <property type="match status" value="1"/>
</dbReference>
<dbReference type="RefSeq" id="WP_009626061.1">
    <property type="nucleotide sequence ID" value="NZ_VBTY01000029.1"/>
</dbReference>
<reference evidence="3" key="1">
    <citation type="submission" date="2019-05" db="EMBL/GenBank/DDBJ databases">
        <title>Whole genome sequencing of Pseudanabaena catenata USMAC16.</title>
        <authorList>
            <person name="Khan Z."/>
            <person name="Omar W.M."/>
            <person name="Convey P."/>
            <person name="Merican F."/>
            <person name="Najimudin N."/>
        </authorList>
    </citation>
    <scope>NUCLEOTIDE SEQUENCE</scope>
    <source>
        <strain evidence="3">USMAC16</strain>
    </source>
</reference>
<sequence length="98" mass="11613">MKEIIFHPLAQQELDDAIGYYKTQDKAIALEFLNTVESSTNLLTRYPELGLKFRGSVRRLVISKFPYSLLYRLLDGEQIYILAIAHHKQKPNYWRKRK</sequence>
<proteinExistence type="inferred from homology"/>
<keyword evidence="2" id="KW-1277">Toxin-antitoxin system</keyword>
<evidence type="ECO:0000313" key="4">
    <source>
        <dbReference type="Proteomes" id="UP001152872"/>
    </source>
</evidence>
<dbReference type="InterPro" id="IPR051803">
    <property type="entry name" value="TA_system_RelE-like_toxin"/>
</dbReference>
<dbReference type="PANTHER" id="PTHR33755">
    <property type="entry name" value="TOXIN PARE1-RELATED"/>
    <property type="match status" value="1"/>
</dbReference>
<dbReference type="InterPro" id="IPR007712">
    <property type="entry name" value="RelE/ParE_toxin"/>
</dbReference>
<comment type="similarity">
    <text evidence="1">Belongs to the RelE toxin family.</text>
</comment>
<dbReference type="InterPro" id="IPR035093">
    <property type="entry name" value="RelE/ParE_toxin_dom_sf"/>
</dbReference>
<dbReference type="EMBL" id="VBTY01000029">
    <property type="protein sequence ID" value="MDG3494002.1"/>
    <property type="molecule type" value="Genomic_DNA"/>
</dbReference>
<name>A0A9X4M7R3_9CYAN</name>
<dbReference type="AlphaFoldDB" id="A0A9X4M7R3"/>